<sequence>MGASSEKALELFKEGYNCSQAVFGAFSNDIGMELKSALRIASSFGGGMGRLREVCGAVSGMFMVAGILYGYDNPEEMEAKKEHYKLIQELAQRFKDINGTIVCRELLGLGKGPDNPTPESRTESYYTRRPCAEYVKCAADIMEQYICQKKAEAVSD</sequence>
<dbReference type="KEGG" id="cce:Ccel_0233"/>
<gene>
    <name evidence="1" type="ordered locus">Ccel_0233</name>
</gene>
<organism evidence="1 2">
    <name type="scientific">Ruminiclostridium cellulolyticum (strain ATCC 35319 / DSM 5812 / JCM 6584 / H10)</name>
    <name type="common">Clostridium cellulolyticum</name>
    <dbReference type="NCBI Taxonomy" id="394503"/>
    <lineage>
        <taxon>Bacteria</taxon>
        <taxon>Bacillati</taxon>
        <taxon>Bacillota</taxon>
        <taxon>Clostridia</taxon>
        <taxon>Eubacteriales</taxon>
        <taxon>Oscillospiraceae</taxon>
        <taxon>Ruminiclostridium</taxon>
    </lineage>
</organism>
<proteinExistence type="predicted"/>
<dbReference type="Proteomes" id="UP000001349">
    <property type="component" value="Chromosome"/>
</dbReference>
<reference evidence="1 2" key="1">
    <citation type="submission" date="2009-01" db="EMBL/GenBank/DDBJ databases">
        <title>Complete sequence of Clostridium cellulolyticum H10.</title>
        <authorList>
            <consortium name="US DOE Joint Genome Institute"/>
            <person name="Lucas S."/>
            <person name="Copeland A."/>
            <person name="Lapidus A."/>
            <person name="Glavina del Rio T."/>
            <person name="Dalin E."/>
            <person name="Tice H."/>
            <person name="Bruce D."/>
            <person name="Goodwin L."/>
            <person name="Pitluck S."/>
            <person name="Chertkov O."/>
            <person name="Saunders E."/>
            <person name="Brettin T."/>
            <person name="Detter J.C."/>
            <person name="Han C."/>
            <person name="Larimer F."/>
            <person name="Land M."/>
            <person name="Hauser L."/>
            <person name="Kyrpides N."/>
            <person name="Ivanova N."/>
            <person name="Zhou J."/>
            <person name="Richardson P."/>
        </authorList>
    </citation>
    <scope>NUCLEOTIDE SEQUENCE [LARGE SCALE GENOMIC DNA]</scope>
    <source>
        <strain evidence="2">ATCC 35319 / DSM 5812 / JCM 6584 / H10</strain>
    </source>
</reference>
<keyword evidence="2" id="KW-1185">Reference proteome</keyword>
<name>B8I540_RUMCH</name>
<dbReference type="EMBL" id="CP001348">
    <property type="protein sequence ID" value="ACL74620.1"/>
    <property type="molecule type" value="Genomic_DNA"/>
</dbReference>
<accession>B8I540</accession>
<dbReference type="RefSeq" id="WP_012634685.1">
    <property type="nucleotide sequence ID" value="NC_011898.1"/>
</dbReference>
<dbReference type="HOGENOM" id="CLU_091283_1_0_9"/>
<dbReference type="NCBIfam" id="TIGR01909">
    <property type="entry name" value="C_GCAxxG_C_C"/>
    <property type="match status" value="1"/>
</dbReference>
<evidence type="ECO:0000313" key="1">
    <source>
        <dbReference type="EMBL" id="ACL74620.1"/>
    </source>
</evidence>
<dbReference type="OrthoDB" id="9791535at2"/>
<dbReference type="Pfam" id="PF09719">
    <property type="entry name" value="C_GCAxxG_C_C"/>
    <property type="match status" value="1"/>
</dbReference>
<dbReference type="InterPro" id="IPR010181">
    <property type="entry name" value="CGCAxxGCC_motif"/>
</dbReference>
<dbReference type="STRING" id="394503.Ccel_0233"/>
<dbReference type="eggNOG" id="COG1433">
    <property type="taxonomic scope" value="Bacteria"/>
</dbReference>
<evidence type="ECO:0000313" key="2">
    <source>
        <dbReference type="Proteomes" id="UP000001349"/>
    </source>
</evidence>
<dbReference type="AlphaFoldDB" id="B8I540"/>
<protein>
    <submittedName>
        <fullName evidence="1">C_GCAxxG_C_C family protein</fullName>
    </submittedName>
</protein>